<dbReference type="Pfam" id="PF12701">
    <property type="entry name" value="LSM14"/>
    <property type="match status" value="1"/>
</dbReference>
<dbReference type="SMART" id="SM01271">
    <property type="entry name" value="LSM14"/>
    <property type="match status" value="1"/>
</dbReference>
<dbReference type="InterPro" id="IPR010920">
    <property type="entry name" value="LSM_dom_sf"/>
</dbReference>
<feature type="domain" description="DFDF" evidence="3">
    <location>
        <begin position="341"/>
        <end position="377"/>
    </location>
</feature>
<feature type="compositionally biased region" description="Basic and acidic residues" evidence="2">
    <location>
        <begin position="486"/>
        <end position="498"/>
    </location>
</feature>
<evidence type="ECO:0000259" key="4">
    <source>
        <dbReference type="PROSITE" id="PS51536"/>
    </source>
</evidence>
<dbReference type="EMBL" id="DS022312">
    <property type="protein sequence ID" value="OAJ44375.1"/>
    <property type="molecule type" value="Genomic_DNA"/>
</dbReference>
<feature type="compositionally biased region" description="Low complexity" evidence="2">
    <location>
        <begin position="157"/>
        <end position="171"/>
    </location>
</feature>
<feature type="region of interest" description="Disordered" evidence="2">
    <location>
        <begin position="84"/>
        <end position="353"/>
    </location>
</feature>
<evidence type="ECO:0000313" key="6">
    <source>
        <dbReference type="Proteomes" id="UP000077115"/>
    </source>
</evidence>
<evidence type="ECO:0000256" key="1">
    <source>
        <dbReference type="PROSITE-ProRule" id="PRU00869"/>
    </source>
</evidence>
<evidence type="ECO:0000259" key="3">
    <source>
        <dbReference type="PROSITE" id="PS51512"/>
    </source>
</evidence>
<organism evidence="5 6">
    <name type="scientific">Batrachochytrium dendrobatidis (strain JEL423)</name>
    <dbReference type="NCBI Taxonomy" id="403673"/>
    <lineage>
        <taxon>Eukaryota</taxon>
        <taxon>Fungi</taxon>
        <taxon>Fungi incertae sedis</taxon>
        <taxon>Chytridiomycota</taxon>
        <taxon>Chytridiomycota incertae sedis</taxon>
        <taxon>Chytridiomycetes</taxon>
        <taxon>Rhizophydiales</taxon>
        <taxon>Rhizophydiales incertae sedis</taxon>
        <taxon>Batrachochytrium</taxon>
    </lineage>
</organism>
<dbReference type="PROSITE" id="PS51512">
    <property type="entry name" value="DFDF"/>
    <property type="match status" value="1"/>
</dbReference>
<dbReference type="InterPro" id="IPR025609">
    <property type="entry name" value="Lsm14-like_N"/>
</dbReference>
<dbReference type="STRING" id="403673.A0A177WXM4"/>
<feature type="compositionally biased region" description="Polar residues" evidence="2">
    <location>
        <begin position="172"/>
        <end position="199"/>
    </location>
</feature>
<dbReference type="PANTHER" id="PTHR13586:SF0">
    <property type="entry name" value="TRAILER HITCH, ISOFORM H"/>
    <property type="match status" value="1"/>
</dbReference>
<feature type="compositionally biased region" description="Polar residues" evidence="2">
    <location>
        <begin position="208"/>
        <end position="231"/>
    </location>
</feature>
<reference evidence="5 6" key="2">
    <citation type="submission" date="2016-05" db="EMBL/GenBank/DDBJ databases">
        <title>Lineage-specific infection strategies underlie the spectrum of fungal disease in amphibians.</title>
        <authorList>
            <person name="Cuomo C.A."/>
            <person name="Farrer R.A."/>
            <person name="James T."/>
            <person name="Longcore J."/>
            <person name="Birren B."/>
        </authorList>
    </citation>
    <scope>NUCLEOTIDE SEQUENCE [LARGE SCALE GENOMIC DNA]</scope>
    <source>
        <strain evidence="5 6">JEL423</strain>
    </source>
</reference>
<dbReference type="OrthoDB" id="21539at2759"/>
<dbReference type="SMART" id="SM01199">
    <property type="entry name" value="FDF"/>
    <property type="match status" value="1"/>
</dbReference>
<dbReference type="AlphaFoldDB" id="A0A177WXM4"/>
<dbReference type="GO" id="GO:0033962">
    <property type="term" value="P:P-body assembly"/>
    <property type="evidence" value="ECO:0007669"/>
    <property type="project" value="TreeGrafter"/>
</dbReference>
<dbReference type="VEuPathDB" id="FungiDB:BDEG_27610"/>
<feature type="compositionally biased region" description="Low complexity" evidence="2">
    <location>
        <begin position="438"/>
        <end position="454"/>
    </location>
</feature>
<dbReference type="eggNOG" id="KOG1073">
    <property type="taxonomic scope" value="Eukaryota"/>
</dbReference>
<dbReference type="InterPro" id="IPR025762">
    <property type="entry name" value="DFDF"/>
</dbReference>
<name>A0A177WXM4_BATDL</name>
<dbReference type="PROSITE" id="PS51536">
    <property type="entry name" value="TFG"/>
    <property type="match status" value="1"/>
</dbReference>
<gene>
    <name evidence="5" type="ORF">BDEG_27610</name>
</gene>
<evidence type="ECO:0008006" key="7">
    <source>
        <dbReference type="Google" id="ProtNLM"/>
    </source>
</evidence>
<feature type="short sequence motif" description="TFG box" evidence="1">
    <location>
        <begin position="406"/>
        <end position="426"/>
    </location>
</feature>
<dbReference type="InterPro" id="IPR025768">
    <property type="entry name" value="TFG_box"/>
</dbReference>
<feature type="compositionally biased region" description="Polar residues" evidence="2">
    <location>
        <begin position="414"/>
        <end position="427"/>
    </location>
</feature>
<dbReference type="InterPro" id="IPR019050">
    <property type="entry name" value="FDF_dom"/>
</dbReference>
<sequence>MDSNGLPLLGALISLTSKSNIRFVGTLLSINPQEGAVSLEQVRSYGTEGRALNPMEEIMPSDHVFPQIMFKASDISDLRVLQPRPQSMPIHPPSHLGGQQPGYPPLQNGHPGMNPYYPYQQGVGYQHPPPQQYWSNPSQQHQQPSAQHPTFVRMPQSVDTPTTSATTVPDTSNAASSPSLGSNALQKSSTEKFNNSNAPLNAHGGSRPANNSGPATVSQTSSVPKSTQDTSEAVAKSLGQMKIGGEPPSKDSGVTKKNPGLPKPTQSNQARKSQAKHTDLPQENTDLLALPPKPPVVKAGGNTTQDRDQQQTNDGNRHSRGHRGTNRSYHNDRYNRNFQNQRTQKTEIPDSEFDFESSNAKFDRAIPEQAQTEATLNSDAQFYSKGGFFDNISCDSRDRVEGQWIDRHTRATQERQTNMETFGQTGSSRGGHQRRYNNNRGSYYHNNNNANGSSFKQFNNETGGNKTVNSSGDGSNGANYNRRSRGRNDQQYDHRNAGDSKNTAAPQTTNTSQS</sequence>
<protein>
    <recommendedName>
        <fullName evidence="7">DFDF domain-containing protein</fullName>
    </recommendedName>
</protein>
<dbReference type="GO" id="GO:0003729">
    <property type="term" value="F:mRNA binding"/>
    <property type="evidence" value="ECO:0007669"/>
    <property type="project" value="TreeGrafter"/>
</dbReference>
<feature type="compositionally biased region" description="Polar residues" evidence="2">
    <location>
        <begin position="499"/>
        <end position="514"/>
    </location>
</feature>
<feature type="compositionally biased region" description="Polar residues" evidence="2">
    <location>
        <begin position="455"/>
        <end position="481"/>
    </location>
</feature>
<evidence type="ECO:0000256" key="2">
    <source>
        <dbReference type="SAM" id="MobiDB-lite"/>
    </source>
</evidence>
<feature type="compositionally biased region" description="Low complexity" evidence="2">
    <location>
        <begin position="137"/>
        <end position="149"/>
    </location>
</feature>
<reference evidence="5 6" key="1">
    <citation type="submission" date="2006-10" db="EMBL/GenBank/DDBJ databases">
        <title>The Genome Sequence of Batrachochytrium dendrobatidis JEL423.</title>
        <authorList>
            <consortium name="The Broad Institute Genome Sequencing Platform"/>
            <person name="Birren B."/>
            <person name="Lander E."/>
            <person name="Galagan J."/>
            <person name="Cuomo C."/>
            <person name="Devon K."/>
            <person name="Jaffe D."/>
            <person name="Butler J."/>
            <person name="Alvarez P."/>
            <person name="Gnerre S."/>
            <person name="Grabherr M."/>
            <person name="Kleber M."/>
            <person name="Mauceli E."/>
            <person name="Brockman W."/>
            <person name="Young S."/>
            <person name="LaButti K."/>
            <person name="Sykes S."/>
            <person name="DeCaprio D."/>
            <person name="Crawford M."/>
            <person name="Koehrsen M."/>
            <person name="Engels R."/>
            <person name="Montgomery P."/>
            <person name="Pearson M."/>
            <person name="Howarth C."/>
            <person name="Larson L."/>
            <person name="White J."/>
            <person name="O'Leary S."/>
            <person name="Kodira C."/>
            <person name="Zeng Q."/>
            <person name="Yandava C."/>
            <person name="Alvarado L."/>
            <person name="Longcore J."/>
            <person name="James T."/>
        </authorList>
    </citation>
    <scope>NUCLEOTIDE SEQUENCE [LARGE SCALE GENOMIC DNA]</scope>
    <source>
        <strain evidence="5 6">JEL423</strain>
    </source>
</reference>
<dbReference type="PANTHER" id="PTHR13586">
    <property type="entry name" value="SCD6 PROTEIN-RELATED"/>
    <property type="match status" value="1"/>
</dbReference>
<dbReference type="SUPFAM" id="SSF50182">
    <property type="entry name" value="Sm-like ribonucleoproteins"/>
    <property type="match status" value="1"/>
</dbReference>
<proteinExistence type="predicted"/>
<feature type="compositionally biased region" description="Low complexity" evidence="2">
    <location>
        <begin position="296"/>
        <end position="314"/>
    </location>
</feature>
<dbReference type="Proteomes" id="UP000077115">
    <property type="component" value="Unassembled WGS sequence"/>
</dbReference>
<evidence type="ECO:0000313" key="5">
    <source>
        <dbReference type="EMBL" id="OAJ44375.1"/>
    </source>
</evidence>
<dbReference type="Gene3D" id="2.30.30.100">
    <property type="match status" value="1"/>
</dbReference>
<feature type="compositionally biased region" description="Low complexity" evidence="2">
    <location>
        <begin position="115"/>
        <end position="126"/>
    </location>
</feature>
<accession>A0A177WXM4</accession>
<dbReference type="GO" id="GO:0034063">
    <property type="term" value="P:stress granule assembly"/>
    <property type="evidence" value="ECO:0007669"/>
    <property type="project" value="TreeGrafter"/>
</dbReference>
<dbReference type="GO" id="GO:0000932">
    <property type="term" value="C:P-body"/>
    <property type="evidence" value="ECO:0007669"/>
    <property type="project" value="TreeGrafter"/>
</dbReference>
<feature type="domain" description="TFG box profile" evidence="4">
    <location>
        <begin position="406"/>
        <end position="426"/>
    </location>
</feature>
<feature type="region of interest" description="Disordered" evidence="2">
    <location>
        <begin position="408"/>
        <end position="514"/>
    </location>
</feature>